<evidence type="ECO:0008006" key="3">
    <source>
        <dbReference type="Google" id="ProtNLM"/>
    </source>
</evidence>
<proteinExistence type="predicted"/>
<comment type="caution">
    <text evidence="1">The sequence shown here is derived from an EMBL/GenBank/DDBJ whole genome shotgun (WGS) entry which is preliminary data.</text>
</comment>
<accession>A0A7X6MBS1</accession>
<evidence type="ECO:0000313" key="2">
    <source>
        <dbReference type="Proteomes" id="UP000553209"/>
    </source>
</evidence>
<organism evidence="1 2">
    <name type="scientific">Nocardiopsis alborubida</name>
    <dbReference type="NCBI Taxonomy" id="146802"/>
    <lineage>
        <taxon>Bacteria</taxon>
        <taxon>Bacillati</taxon>
        <taxon>Actinomycetota</taxon>
        <taxon>Actinomycetes</taxon>
        <taxon>Streptosporangiales</taxon>
        <taxon>Nocardiopsidaceae</taxon>
        <taxon>Nocardiopsis</taxon>
    </lineage>
</organism>
<dbReference type="Proteomes" id="UP000553209">
    <property type="component" value="Unassembled WGS sequence"/>
</dbReference>
<dbReference type="RefSeq" id="WP_061083520.1">
    <property type="nucleotide sequence ID" value="NZ_JAAXPG010000008.1"/>
</dbReference>
<name>A0A7X6MBS1_9ACTN</name>
<dbReference type="EMBL" id="JAAXPG010000008">
    <property type="protein sequence ID" value="NKY98009.1"/>
    <property type="molecule type" value="Genomic_DNA"/>
</dbReference>
<gene>
    <name evidence="1" type="ORF">HGB44_10120</name>
</gene>
<dbReference type="AlphaFoldDB" id="A0A7X6MBS1"/>
<keyword evidence="2" id="KW-1185">Reference proteome</keyword>
<evidence type="ECO:0000313" key="1">
    <source>
        <dbReference type="EMBL" id="NKY98009.1"/>
    </source>
</evidence>
<reference evidence="1 2" key="1">
    <citation type="submission" date="2020-04" db="EMBL/GenBank/DDBJ databases">
        <title>MicrobeNet Type strains.</title>
        <authorList>
            <person name="Nicholson A.C."/>
        </authorList>
    </citation>
    <scope>NUCLEOTIDE SEQUENCE [LARGE SCALE GENOMIC DNA]</scope>
    <source>
        <strain evidence="1 2">ATCC 23612</strain>
    </source>
</reference>
<protein>
    <recommendedName>
        <fullName evidence="3">SPOR domain-containing protein</fullName>
    </recommendedName>
</protein>
<sequence length="63" mass="7329">MREDTPLDDEWWYCLRHNRVEHGPGCPNKERMGPYPDEATAASALAIAARRNEAWDEADEEER</sequence>